<evidence type="ECO:0000313" key="4">
    <source>
        <dbReference type="Proteomes" id="UP001597427"/>
    </source>
</evidence>
<dbReference type="Pfam" id="PF03992">
    <property type="entry name" value="ABM"/>
    <property type="match status" value="1"/>
</dbReference>
<dbReference type="GO" id="GO:0004497">
    <property type="term" value="F:monooxygenase activity"/>
    <property type="evidence" value="ECO:0007669"/>
    <property type="project" value="UniProtKB-KW"/>
</dbReference>
<evidence type="ECO:0000259" key="2">
    <source>
        <dbReference type="PROSITE" id="PS51725"/>
    </source>
</evidence>
<dbReference type="PANTHER" id="PTHR34474">
    <property type="entry name" value="SIGNAL TRANSDUCTION PROTEIN TRAP"/>
    <property type="match status" value="1"/>
</dbReference>
<sequence>MYLVTNTINVKKSFLEQMVNQFRSSHTQEQMQDVPGFLGFEVFYRELPDEEDVSEIVALSRWENEAAQLAWLASDSFKSLHQRRKAADSGTETTNQTERPVLGNTIRRYYSAE</sequence>
<protein>
    <submittedName>
        <fullName evidence="3">Antibiotic biosynthesis monooxygenase</fullName>
    </submittedName>
</protein>
<dbReference type="InterPro" id="IPR011008">
    <property type="entry name" value="Dimeric_a/b-barrel"/>
</dbReference>
<gene>
    <name evidence="3" type="ORF">ACFSR0_07380</name>
</gene>
<dbReference type="InterPro" id="IPR007138">
    <property type="entry name" value="ABM_dom"/>
</dbReference>
<dbReference type="EMBL" id="JBHUMO010000044">
    <property type="protein sequence ID" value="MFD2729243.1"/>
    <property type="molecule type" value="Genomic_DNA"/>
</dbReference>
<name>A0ABW5TLC0_9ENTE</name>
<evidence type="ECO:0000256" key="1">
    <source>
        <dbReference type="SAM" id="MobiDB-lite"/>
    </source>
</evidence>
<feature type="region of interest" description="Disordered" evidence="1">
    <location>
        <begin position="83"/>
        <end position="104"/>
    </location>
</feature>
<dbReference type="Proteomes" id="UP001597427">
    <property type="component" value="Unassembled WGS sequence"/>
</dbReference>
<dbReference type="Gene3D" id="3.30.70.100">
    <property type="match status" value="1"/>
</dbReference>
<comment type="caution">
    <text evidence="3">The sequence shown here is derived from an EMBL/GenBank/DDBJ whole genome shotgun (WGS) entry which is preliminary data.</text>
</comment>
<proteinExistence type="predicted"/>
<organism evidence="3 4">
    <name type="scientific">Enterococcus camelliae</name>
    <dbReference type="NCBI Taxonomy" id="453959"/>
    <lineage>
        <taxon>Bacteria</taxon>
        <taxon>Bacillati</taxon>
        <taxon>Bacillota</taxon>
        <taxon>Bacilli</taxon>
        <taxon>Lactobacillales</taxon>
        <taxon>Enterococcaceae</taxon>
        <taxon>Enterococcus</taxon>
    </lineage>
</organism>
<dbReference type="InterPro" id="IPR050404">
    <property type="entry name" value="Heme-degrading_MO"/>
</dbReference>
<dbReference type="SUPFAM" id="SSF54909">
    <property type="entry name" value="Dimeric alpha+beta barrel"/>
    <property type="match status" value="1"/>
</dbReference>
<dbReference type="PANTHER" id="PTHR34474:SF4">
    <property type="entry name" value="HEME OXYGENASE (STAPHYLOBILIN-PRODUCING) 1"/>
    <property type="match status" value="1"/>
</dbReference>
<reference evidence="4" key="1">
    <citation type="journal article" date="2019" name="Int. J. Syst. Evol. Microbiol.">
        <title>The Global Catalogue of Microorganisms (GCM) 10K type strain sequencing project: providing services to taxonomists for standard genome sequencing and annotation.</title>
        <authorList>
            <consortium name="The Broad Institute Genomics Platform"/>
            <consortium name="The Broad Institute Genome Sequencing Center for Infectious Disease"/>
            <person name="Wu L."/>
            <person name="Ma J."/>
        </authorList>
    </citation>
    <scope>NUCLEOTIDE SEQUENCE [LARGE SCALE GENOMIC DNA]</scope>
    <source>
        <strain evidence="4">TISTR 932</strain>
    </source>
</reference>
<evidence type="ECO:0000313" key="3">
    <source>
        <dbReference type="EMBL" id="MFD2729243.1"/>
    </source>
</evidence>
<accession>A0ABW5TLC0</accession>
<keyword evidence="3" id="KW-0560">Oxidoreductase</keyword>
<dbReference type="RefSeq" id="WP_379981413.1">
    <property type="nucleotide sequence ID" value="NZ_JBHUMO010000044.1"/>
</dbReference>
<keyword evidence="4" id="KW-1185">Reference proteome</keyword>
<dbReference type="PROSITE" id="PS51725">
    <property type="entry name" value="ABM"/>
    <property type="match status" value="1"/>
</dbReference>
<keyword evidence="3" id="KW-0503">Monooxygenase</keyword>
<feature type="domain" description="ABM" evidence="2">
    <location>
        <begin position="2"/>
        <end position="96"/>
    </location>
</feature>